<name>A0ABN6J4D3_9CLOT</name>
<evidence type="ECO:0000256" key="1">
    <source>
        <dbReference type="ARBA" id="ARBA00023015"/>
    </source>
</evidence>
<proteinExistence type="predicted"/>
<dbReference type="Pfam" id="PF13280">
    <property type="entry name" value="WYL"/>
    <property type="match status" value="1"/>
</dbReference>
<dbReference type="InterPro" id="IPR057727">
    <property type="entry name" value="WCX_dom"/>
</dbReference>
<keyword evidence="5" id="KW-1185">Reference proteome</keyword>
<evidence type="ECO:0000313" key="4">
    <source>
        <dbReference type="EMBL" id="BCZ49107.1"/>
    </source>
</evidence>
<dbReference type="Pfam" id="PF25583">
    <property type="entry name" value="WCX"/>
    <property type="match status" value="1"/>
</dbReference>
<dbReference type="InterPro" id="IPR036388">
    <property type="entry name" value="WH-like_DNA-bd_sf"/>
</dbReference>
<dbReference type="PIRSF" id="PIRSF016838">
    <property type="entry name" value="PafC"/>
    <property type="match status" value="1"/>
</dbReference>
<dbReference type="Pfam" id="PF08279">
    <property type="entry name" value="HTH_11"/>
    <property type="match status" value="1"/>
</dbReference>
<dbReference type="EMBL" id="AP024849">
    <property type="protein sequence ID" value="BCZ49107.1"/>
    <property type="molecule type" value="Genomic_DNA"/>
</dbReference>
<dbReference type="InterPro" id="IPR051534">
    <property type="entry name" value="CBASS_pafABC_assoc_protein"/>
</dbReference>
<dbReference type="SUPFAM" id="SSF46785">
    <property type="entry name" value="Winged helix' DNA-binding domain"/>
    <property type="match status" value="1"/>
</dbReference>
<evidence type="ECO:0000256" key="2">
    <source>
        <dbReference type="ARBA" id="ARBA00023163"/>
    </source>
</evidence>
<sequence length="314" mass="36917">MQINRLFEIVYILLDKKTITAKELSERFEVSVRTIYRDIDTLSIAGIPIYTNKGKGGGISLMDDFVLNKSVLSEKEQNEILMSLQSLNAMKFLDVEPVLKRLSTIFNKESTNWIDVDFSRWGSDDSEKEKFNIIKTAILSTKIINFDYFSSYGEKTLRTVEPLKLVFKGQDWYLYGFCRIKSEFRIFKITRIRNMKLLDETFKRDIPIYIWDDGDKSYKNKMVTLILKIDQRMAYRVFDEFEQENIVKNSDGSFNATVTFPEGDWIYGYVLSYGEYCEVIEPKDVREVIKIKFEEGLKKYTQLKKARSVTRNLN</sequence>
<evidence type="ECO:0000259" key="3">
    <source>
        <dbReference type="PROSITE" id="PS51000"/>
    </source>
</evidence>
<accession>A0ABN6J4D3</accession>
<dbReference type="SMART" id="SM00420">
    <property type="entry name" value="HTH_DEOR"/>
    <property type="match status" value="1"/>
</dbReference>
<dbReference type="PROSITE" id="PS51000">
    <property type="entry name" value="HTH_DEOR_2"/>
    <property type="match status" value="1"/>
</dbReference>
<gene>
    <name evidence="4" type="ORF">psyc5s11_51740</name>
</gene>
<dbReference type="InterPro" id="IPR001034">
    <property type="entry name" value="DeoR_HTH"/>
</dbReference>
<dbReference type="Proteomes" id="UP000824633">
    <property type="component" value="Chromosome"/>
</dbReference>
<dbReference type="PROSITE" id="PS52050">
    <property type="entry name" value="WYL"/>
    <property type="match status" value="1"/>
</dbReference>
<dbReference type="InterPro" id="IPR013196">
    <property type="entry name" value="HTH_11"/>
</dbReference>
<reference evidence="5" key="1">
    <citation type="submission" date="2021-07" db="EMBL/GenBank/DDBJ databases">
        <title>Complete genome sequencing of a Clostridium isolate.</title>
        <authorList>
            <person name="Ueki A."/>
            <person name="Tonouchi A."/>
        </authorList>
    </citation>
    <scope>NUCLEOTIDE SEQUENCE [LARGE SCALE GENOMIC DNA]</scope>
    <source>
        <strain evidence="5">C5S11</strain>
    </source>
</reference>
<evidence type="ECO:0000313" key="5">
    <source>
        <dbReference type="Proteomes" id="UP000824633"/>
    </source>
</evidence>
<dbReference type="RefSeq" id="WP_224035312.1">
    <property type="nucleotide sequence ID" value="NZ_AP024849.1"/>
</dbReference>
<dbReference type="PANTHER" id="PTHR34580:SF1">
    <property type="entry name" value="PROTEIN PAFC"/>
    <property type="match status" value="1"/>
</dbReference>
<dbReference type="InterPro" id="IPR026881">
    <property type="entry name" value="WYL_dom"/>
</dbReference>
<organism evidence="4 5">
    <name type="scientific">Clostridium gelidum</name>
    <dbReference type="NCBI Taxonomy" id="704125"/>
    <lineage>
        <taxon>Bacteria</taxon>
        <taxon>Bacillati</taxon>
        <taxon>Bacillota</taxon>
        <taxon>Clostridia</taxon>
        <taxon>Eubacteriales</taxon>
        <taxon>Clostridiaceae</taxon>
        <taxon>Clostridium</taxon>
    </lineage>
</organism>
<keyword evidence="1" id="KW-0805">Transcription regulation</keyword>
<keyword evidence="2" id="KW-0804">Transcription</keyword>
<dbReference type="InterPro" id="IPR028349">
    <property type="entry name" value="PafC-like"/>
</dbReference>
<protein>
    <submittedName>
        <fullName evidence="4">Transcriptional regulator</fullName>
    </submittedName>
</protein>
<dbReference type="PANTHER" id="PTHR34580">
    <property type="match status" value="1"/>
</dbReference>
<dbReference type="Gene3D" id="1.10.10.10">
    <property type="entry name" value="Winged helix-like DNA-binding domain superfamily/Winged helix DNA-binding domain"/>
    <property type="match status" value="1"/>
</dbReference>
<dbReference type="InterPro" id="IPR036390">
    <property type="entry name" value="WH_DNA-bd_sf"/>
</dbReference>
<feature type="domain" description="HTH deoR-type" evidence="3">
    <location>
        <begin position="2"/>
        <end position="60"/>
    </location>
</feature>